<proteinExistence type="predicted"/>
<reference evidence="2" key="1">
    <citation type="submission" date="2015-12" db="EMBL/GenBank/DDBJ databases">
        <title>Complete genome sequence of Pandoraea norimbergensis DSM 11628.</title>
        <authorList>
            <person name="Ee R."/>
            <person name="Lim Y.-L."/>
            <person name="Yong D."/>
            <person name="Yin W.-F."/>
            <person name="Chan K.-G."/>
        </authorList>
    </citation>
    <scope>NUCLEOTIDE SEQUENCE [LARGE SCALE GENOMIC DNA]</scope>
    <source>
        <strain evidence="2">DSM 11628</strain>
    </source>
</reference>
<dbReference type="Proteomes" id="UP000060277">
    <property type="component" value="Chromosome"/>
</dbReference>
<sequence>MPVGHRERRFDTLSGPWPMATLTALTEDFTMNGLQPLFAGLHGLATHSLPQALLANSLIRNTLHAPNDDFPLQAAENGVSGGVESAREGHPAESIRASAPPASLVLLANAMREDLREVAATSGAPLKPNGDPLDAAMSAAFADRLAGAGDAFAALPKTNGTQRAAPVLCASALQTLYVCAGPAGFAATPGTAGQMNHPVIMPVASSERAQICNEVVSSSLLGTDGRNSTSAYEVVRSDVAKSVGDTARRWTGKPDLVGKKEWAQVCRVRDPVSTFIKQINQHLHAGRRPLPQQDATDWMLRVALSTGSPMQQAMARNDLPATLAVCSNDWAKLALGIEQLGDGHWGMRHADVMQAARLPLTDTQSFTALATSMHTSLRPHEACRRLRNDMTALNVATIKAFAPNGAGRTTTIPMSEA</sequence>
<gene>
    <name evidence="1" type="ORF">AT302_02395</name>
</gene>
<evidence type="ECO:0000313" key="1">
    <source>
        <dbReference type="EMBL" id="ALS58803.1"/>
    </source>
</evidence>
<organism evidence="1 2">
    <name type="scientific">Pandoraea norimbergensis</name>
    <dbReference type="NCBI Taxonomy" id="93219"/>
    <lineage>
        <taxon>Bacteria</taxon>
        <taxon>Pseudomonadati</taxon>
        <taxon>Pseudomonadota</taxon>
        <taxon>Betaproteobacteria</taxon>
        <taxon>Burkholderiales</taxon>
        <taxon>Burkholderiaceae</taxon>
        <taxon>Pandoraea</taxon>
    </lineage>
</organism>
<accession>A0ABM5WEZ9</accession>
<dbReference type="EMBL" id="CP013480">
    <property type="protein sequence ID" value="ALS58803.1"/>
    <property type="molecule type" value="Genomic_DNA"/>
</dbReference>
<name>A0ABM5WEZ9_9BURK</name>
<protein>
    <submittedName>
        <fullName evidence="1">Uncharacterized protein</fullName>
    </submittedName>
</protein>
<keyword evidence="2" id="KW-1185">Reference proteome</keyword>
<evidence type="ECO:0000313" key="2">
    <source>
        <dbReference type="Proteomes" id="UP000060277"/>
    </source>
</evidence>
<dbReference type="RefSeq" id="WP_058375749.1">
    <property type="nucleotide sequence ID" value="NZ_CP013480.3"/>
</dbReference>